<accession>A0ABY1R3A8</accession>
<dbReference type="EMBL" id="FXUO01000004">
    <property type="protein sequence ID" value="SMP93300.1"/>
    <property type="molecule type" value="Genomic_DNA"/>
</dbReference>
<evidence type="ECO:0000256" key="1">
    <source>
        <dbReference type="SAM" id="MobiDB-lite"/>
    </source>
</evidence>
<protein>
    <submittedName>
        <fullName evidence="2">Uncharacterized protein</fullName>
    </submittedName>
</protein>
<reference evidence="2 3" key="1">
    <citation type="submission" date="2017-05" db="EMBL/GenBank/DDBJ databases">
        <authorList>
            <person name="Varghese N."/>
            <person name="Submissions S."/>
        </authorList>
    </citation>
    <scope>NUCLEOTIDE SEQUENCE [LARGE SCALE GENOMIC DNA]</scope>
    <source>
        <strain evidence="2 3">DSM 18015</strain>
    </source>
</reference>
<comment type="caution">
    <text evidence="2">The sequence shown here is derived from an EMBL/GenBank/DDBJ whole genome shotgun (WGS) entry which is preliminary data.</text>
</comment>
<evidence type="ECO:0000313" key="2">
    <source>
        <dbReference type="EMBL" id="SMP93300.1"/>
    </source>
</evidence>
<proteinExistence type="predicted"/>
<gene>
    <name evidence="2" type="ORF">SAMN05421679_104387</name>
</gene>
<feature type="region of interest" description="Disordered" evidence="1">
    <location>
        <begin position="24"/>
        <end position="68"/>
    </location>
</feature>
<name>A0ABY1R3A8_9FLAO</name>
<sequence>MKNLMFTILGIMIFVLSCSKKDTGYQNSGVDSSTVTQDNAATNNQAGADTASIRTDTATTRVDSVQRR</sequence>
<evidence type="ECO:0000313" key="3">
    <source>
        <dbReference type="Proteomes" id="UP001158050"/>
    </source>
</evidence>
<keyword evidence="3" id="KW-1185">Reference proteome</keyword>
<dbReference type="PROSITE" id="PS51257">
    <property type="entry name" value="PROKAR_LIPOPROTEIN"/>
    <property type="match status" value="1"/>
</dbReference>
<organism evidence="2 3">
    <name type="scientific">Epilithonimonas pallida</name>
    <dbReference type="NCBI Taxonomy" id="373671"/>
    <lineage>
        <taxon>Bacteria</taxon>
        <taxon>Pseudomonadati</taxon>
        <taxon>Bacteroidota</taxon>
        <taxon>Flavobacteriia</taxon>
        <taxon>Flavobacteriales</taxon>
        <taxon>Weeksellaceae</taxon>
        <taxon>Chryseobacterium group</taxon>
        <taxon>Epilithonimonas</taxon>
    </lineage>
</organism>
<dbReference type="Proteomes" id="UP001158050">
    <property type="component" value="Unassembled WGS sequence"/>
</dbReference>